<sequence length="223" mass="25202">MSDVKWFMHGKWLEYCSCDFGCPCETMAEPTYGHCDGVVAMKVDEGYYGDVRLDDVIIAATFYFPRAIHHGGGHMQPILPEHTTEAQREAIFKIMSGEGQPVGSMFQIFSVIVEHIHQPLFVPIEFEWDIKKRTGRLAVPDVVTASTIPLRNPVTDKEHHIRTVLPEGWVFYEAEVGAGTVKGIGDLKFDFSQRHSSLAYFAFDNNGMAYSYDEAKQRFGLDN</sequence>
<dbReference type="PIRSF" id="PIRSF033303">
    <property type="entry name" value="UCP033303"/>
    <property type="match status" value="1"/>
</dbReference>
<accession>W4M8D9</accession>
<organism evidence="1 2">
    <name type="scientific">Candidatus Entotheonella gemina</name>
    <dbReference type="NCBI Taxonomy" id="1429439"/>
    <lineage>
        <taxon>Bacteria</taxon>
        <taxon>Pseudomonadati</taxon>
        <taxon>Nitrospinota/Tectimicrobiota group</taxon>
        <taxon>Candidatus Tectimicrobiota</taxon>
        <taxon>Candidatus Entotheonellia</taxon>
        <taxon>Candidatus Entotheonellales</taxon>
        <taxon>Candidatus Entotheonellaceae</taxon>
        <taxon>Candidatus Entotheonella</taxon>
    </lineage>
</organism>
<dbReference type="InterPro" id="IPR009758">
    <property type="entry name" value="DUF1326"/>
</dbReference>
<gene>
    <name evidence="1" type="ORF">ETSY2_16955</name>
</gene>
<dbReference type="EMBL" id="AZHX01000688">
    <property type="protein sequence ID" value="ETX06465.1"/>
    <property type="molecule type" value="Genomic_DNA"/>
</dbReference>
<proteinExistence type="predicted"/>
<evidence type="ECO:0000313" key="1">
    <source>
        <dbReference type="EMBL" id="ETX06465.1"/>
    </source>
</evidence>
<comment type="caution">
    <text evidence="1">The sequence shown here is derived from an EMBL/GenBank/DDBJ whole genome shotgun (WGS) entry which is preliminary data.</text>
</comment>
<dbReference type="Pfam" id="PF07040">
    <property type="entry name" value="DUF1326"/>
    <property type="match status" value="1"/>
</dbReference>
<dbReference type="HOGENOM" id="CLU_092801_0_0_7"/>
<dbReference type="Proteomes" id="UP000019140">
    <property type="component" value="Unassembled WGS sequence"/>
</dbReference>
<evidence type="ECO:0000313" key="2">
    <source>
        <dbReference type="Proteomes" id="UP000019140"/>
    </source>
</evidence>
<keyword evidence="2" id="KW-1185">Reference proteome</keyword>
<evidence type="ECO:0008006" key="3">
    <source>
        <dbReference type="Google" id="ProtNLM"/>
    </source>
</evidence>
<reference evidence="1 2" key="1">
    <citation type="journal article" date="2014" name="Nature">
        <title>An environmental bacterial taxon with a large and distinct metabolic repertoire.</title>
        <authorList>
            <person name="Wilson M.C."/>
            <person name="Mori T."/>
            <person name="Ruckert C."/>
            <person name="Uria A.R."/>
            <person name="Helf M.J."/>
            <person name="Takada K."/>
            <person name="Gernert C."/>
            <person name="Steffens U.A."/>
            <person name="Heycke N."/>
            <person name="Schmitt S."/>
            <person name="Rinke C."/>
            <person name="Helfrich E.J."/>
            <person name="Brachmann A.O."/>
            <person name="Gurgui C."/>
            <person name="Wakimoto T."/>
            <person name="Kracht M."/>
            <person name="Crusemann M."/>
            <person name="Hentschel U."/>
            <person name="Abe I."/>
            <person name="Matsunaga S."/>
            <person name="Kalinowski J."/>
            <person name="Takeyama H."/>
            <person name="Piel J."/>
        </authorList>
    </citation>
    <scope>NUCLEOTIDE SEQUENCE [LARGE SCALE GENOMIC DNA]</scope>
    <source>
        <strain evidence="2">TSY2</strain>
    </source>
</reference>
<protein>
    <recommendedName>
        <fullName evidence="3">DUF1326 domain-containing protein</fullName>
    </recommendedName>
</protein>
<name>W4M8D9_9BACT</name>
<dbReference type="InterPro" id="IPR014581">
    <property type="entry name" value="UCP033303"/>
</dbReference>
<dbReference type="AlphaFoldDB" id="W4M8D9"/>